<evidence type="ECO:0000256" key="1">
    <source>
        <dbReference type="ARBA" id="ARBA00006817"/>
    </source>
</evidence>
<dbReference type="Pfam" id="PF08327">
    <property type="entry name" value="AHSA1"/>
    <property type="match status" value="1"/>
</dbReference>
<proteinExistence type="inferred from homology"/>
<dbReference type="RefSeq" id="WP_215795849.1">
    <property type="nucleotide sequence ID" value="NZ_JAHKKG010000021.1"/>
</dbReference>
<dbReference type="InterPro" id="IPR023393">
    <property type="entry name" value="START-like_dom_sf"/>
</dbReference>
<keyword evidence="4" id="KW-1185">Reference proteome</keyword>
<organism evidence="3 4">
    <name type="scientific">Paractinoplanes bogorensis</name>
    <dbReference type="NCBI Taxonomy" id="1610840"/>
    <lineage>
        <taxon>Bacteria</taxon>
        <taxon>Bacillati</taxon>
        <taxon>Actinomycetota</taxon>
        <taxon>Actinomycetes</taxon>
        <taxon>Micromonosporales</taxon>
        <taxon>Micromonosporaceae</taxon>
        <taxon>Paractinoplanes</taxon>
    </lineage>
</organism>
<dbReference type="EMBL" id="JAHKKG010000021">
    <property type="protein sequence ID" value="MBU2670619.1"/>
    <property type="molecule type" value="Genomic_DNA"/>
</dbReference>
<feature type="domain" description="Activator of Hsp90 ATPase homologue 1/2-like C-terminal" evidence="2">
    <location>
        <begin position="19"/>
        <end position="152"/>
    </location>
</feature>
<dbReference type="Gene3D" id="3.30.530.20">
    <property type="match status" value="1"/>
</dbReference>
<accession>A0ABS5Z4K6</accession>
<evidence type="ECO:0000313" key="3">
    <source>
        <dbReference type="EMBL" id="MBU2670619.1"/>
    </source>
</evidence>
<dbReference type="CDD" id="cd08900">
    <property type="entry name" value="SRPBCC_CalC_Aha1-like_7"/>
    <property type="match status" value="1"/>
</dbReference>
<dbReference type="InterPro" id="IPR013538">
    <property type="entry name" value="ASHA1/2-like_C"/>
</dbReference>
<name>A0ABS5Z4K6_9ACTN</name>
<protein>
    <submittedName>
        <fullName evidence="3">SRPBCC family protein</fullName>
    </submittedName>
</protein>
<evidence type="ECO:0000259" key="2">
    <source>
        <dbReference type="Pfam" id="PF08327"/>
    </source>
</evidence>
<comment type="similarity">
    <text evidence="1">Belongs to the AHA1 family.</text>
</comment>
<comment type="caution">
    <text evidence="3">The sequence shown here is derived from an EMBL/GenBank/DDBJ whole genome shotgun (WGS) entry which is preliminary data.</text>
</comment>
<evidence type="ECO:0000313" key="4">
    <source>
        <dbReference type="Proteomes" id="UP001519654"/>
    </source>
</evidence>
<sequence>MTTRSSQHDTFRLERHYPAAPSRVFQAFADPAAKDRWFGSPDGTTRQKGKSFDFREGGRETAVTVFADGTEYGYFATYTDIVPGERLVYTYEMTMNGARISVSVATVEFAAAPGGGTDFAITEQGVYLDGLDDVTKRRGGTEYLLEALAKTLTE</sequence>
<gene>
    <name evidence="3" type="ORF">KOI35_44680</name>
</gene>
<reference evidence="3 4" key="1">
    <citation type="submission" date="2021-06" db="EMBL/GenBank/DDBJ databases">
        <title>Actinoplanes lichenicola sp. nov., and Actinoplanes ovalisporus sp. nov., isolated from lichen in Thailand.</title>
        <authorList>
            <person name="Saeng-In P."/>
            <person name="Kanchanasin P."/>
            <person name="Yuki M."/>
            <person name="Kudo T."/>
            <person name="Ohkuma M."/>
            <person name="Phongsopitanun W."/>
            <person name="Tanasupawat S."/>
        </authorList>
    </citation>
    <scope>NUCLEOTIDE SEQUENCE [LARGE SCALE GENOMIC DNA]</scope>
    <source>
        <strain evidence="3 4">NBRC 110975</strain>
    </source>
</reference>
<dbReference type="Proteomes" id="UP001519654">
    <property type="component" value="Unassembled WGS sequence"/>
</dbReference>
<dbReference type="SUPFAM" id="SSF55961">
    <property type="entry name" value="Bet v1-like"/>
    <property type="match status" value="1"/>
</dbReference>